<name>A0ABV1Z698_9HYPH</name>
<sequence>MQWTERHIVLLQDKQIFEFLHTGPAISGQCGAPRPFFRHRAHIELVLHFLRFKRSLKKFWHSAFRSASRMNSCSYFCGARDFQVLKFGPNSTKFFAVGDPEKGHCNTNNAKEIVRKRRLSMERTFPKNIPSIAPETTDPSLDRLLFPARHFSHPDEVVGDRTLDAQEKRAILASWASDACAVDSMPALRKPPGAANPVTFDAVMDALRRLDDSRAEVGCDLEERRARGHPQRLDA</sequence>
<dbReference type="Proteomes" id="UP001433071">
    <property type="component" value="Unassembled WGS sequence"/>
</dbReference>
<dbReference type="EMBL" id="JAMYQB010000026">
    <property type="protein sequence ID" value="MER9407551.1"/>
    <property type="molecule type" value="Genomic_DNA"/>
</dbReference>
<protein>
    <submittedName>
        <fullName evidence="1">Uncharacterized protein</fullName>
    </submittedName>
</protein>
<organism evidence="1 2">
    <name type="scientific">Mesorhizobium caraganae</name>
    <dbReference type="NCBI Taxonomy" id="483206"/>
    <lineage>
        <taxon>Bacteria</taxon>
        <taxon>Pseudomonadati</taxon>
        <taxon>Pseudomonadota</taxon>
        <taxon>Alphaproteobacteria</taxon>
        <taxon>Hyphomicrobiales</taxon>
        <taxon>Phyllobacteriaceae</taxon>
        <taxon>Mesorhizobium</taxon>
    </lineage>
</organism>
<dbReference type="RefSeq" id="WP_352561485.1">
    <property type="nucleotide sequence ID" value="NZ_JAMYQB010000026.1"/>
</dbReference>
<proteinExistence type="predicted"/>
<evidence type="ECO:0000313" key="2">
    <source>
        <dbReference type="Proteomes" id="UP001433071"/>
    </source>
</evidence>
<evidence type="ECO:0000313" key="1">
    <source>
        <dbReference type="EMBL" id="MER9407551.1"/>
    </source>
</evidence>
<reference evidence="1 2" key="1">
    <citation type="journal article" date="2024" name="Proc. Natl. Acad. Sci. U.S.A.">
        <title>The evolutionary genomics of adaptation to stress in wild rhizobium bacteria.</title>
        <authorList>
            <person name="Kehlet-Delgado H."/>
            <person name="Montoya A.P."/>
            <person name="Jensen K.T."/>
            <person name="Wendlandt C.E."/>
            <person name="Dexheimer C."/>
            <person name="Roberts M."/>
            <person name="Torres Martinez L."/>
            <person name="Friesen M.L."/>
            <person name="Griffitts J.S."/>
            <person name="Porter S.S."/>
        </authorList>
    </citation>
    <scope>NUCLEOTIDE SEQUENCE [LARGE SCALE GENOMIC DNA]</scope>
    <source>
        <strain evidence="1 2">M0641</strain>
    </source>
</reference>
<accession>A0ABV1Z698</accession>
<comment type="caution">
    <text evidence="1">The sequence shown here is derived from an EMBL/GenBank/DDBJ whole genome shotgun (WGS) entry which is preliminary data.</text>
</comment>
<keyword evidence="2" id="KW-1185">Reference proteome</keyword>
<gene>
    <name evidence="1" type="ORF">NKI36_26325</name>
</gene>